<dbReference type="InterPro" id="IPR029063">
    <property type="entry name" value="SAM-dependent_MTases_sf"/>
</dbReference>
<evidence type="ECO:0000259" key="1">
    <source>
        <dbReference type="Pfam" id="PF05050"/>
    </source>
</evidence>
<accession>A0A6C0HX57</accession>
<organism evidence="2">
    <name type="scientific">viral metagenome</name>
    <dbReference type="NCBI Taxonomy" id="1070528"/>
    <lineage>
        <taxon>unclassified sequences</taxon>
        <taxon>metagenomes</taxon>
        <taxon>organismal metagenomes</taxon>
    </lineage>
</organism>
<dbReference type="InterPro" id="IPR052514">
    <property type="entry name" value="SAM-dependent_MTase"/>
</dbReference>
<dbReference type="SUPFAM" id="SSF53335">
    <property type="entry name" value="S-adenosyl-L-methionine-dependent methyltransferases"/>
    <property type="match status" value="1"/>
</dbReference>
<feature type="domain" description="Methyltransferase FkbM" evidence="1">
    <location>
        <begin position="50"/>
        <end position="218"/>
    </location>
</feature>
<dbReference type="AlphaFoldDB" id="A0A6C0HX57"/>
<dbReference type="Pfam" id="PF05050">
    <property type="entry name" value="Methyltransf_21"/>
    <property type="match status" value="1"/>
</dbReference>
<protein>
    <recommendedName>
        <fullName evidence="1">Methyltransferase FkbM domain-containing protein</fullName>
    </recommendedName>
</protein>
<sequence length="460" mass="53122">METFHTKYGPMTCYSNDVVFISALREGKLYEEDLILKVMPHLRNAKLIVDIGSHIGTHSMIYSTLDCKVLAFEPQLHMYELLKKNVPKCTPYHMAVGHKTMTTTLSSHLYDGYDCPIEYNTSIPFNYGGIGLGMYGEKVYMITIDSLHLERCDYMKLDVEGSEILVLMGAKETIQKYKPLIWFEDTDKRVTEEMKQSLGIDFELEEVSTFLSSMGYQFISLNEYNKLAYIPQEIDLSTKEYTIYSESGEDGILSELFRIYGTTNRYYVEFGAEDGSQCNTRALKEHGFHGILMDMHYSNPSIQLYQETVTCENVIDLFKKYNVPLVFDVLSLDIDSYDYYVLDELLKVYKPRIFVCEYNATHLPHEDKVVLKNSQINHNYFGASILSFYKLAQRHHYSLVYANQKGVNLFFVHNDLSSIYTTKDRNNVDALYRTPKYGKGPNGGHLSDLYNQLYTTSQDV</sequence>
<dbReference type="Gene3D" id="3.40.50.150">
    <property type="entry name" value="Vaccinia Virus protein VP39"/>
    <property type="match status" value="1"/>
</dbReference>
<dbReference type="PANTHER" id="PTHR34203:SF15">
    <property type="entry name" value="SLL1173 PROTEIN"/>
    <property type="match status" value="1"/>
</dbReference>
<proteinExistence type="predicted"/>
<dbReference type="EMBL" id="MN740041">
    <property type="protein sequence ID" value="QHT85368.1"/>
    <property type="molecule type" value="Genomic_DNA"/>
</dbReference>
<dbReference type="PANTHER" id="PTHR34203">
    <property type="entry name" value="METHYLTRANSFERASE, FKBM FAMILY PROTEIN"/>
    <property type="match status" value="1"/>
</dbReference>
<evidence type="ECO:0000313" key="2">
    <source>
        <dbReference type="EMBL" id="QHT85368.1"/>
    </source>
</evidence>
<dbReference type="NCBIfam" id="TIGR01444">
    <property type="entry name" value="fkbM_fam"/>
    <property type="match status" value="1"/>
</dbReference>
<dbReference type="InterPro" id="IPR006342">
    <property type="entry name" value="FkbM_mtfrase"/>
</dbReference>
<name>A0A6C0HX57_9ZZZZ</name>
<reference evidence="2" key="1">
    <citation type="journal article" date="2020" name="Nature">
        <title>Giant virus diversity and host interactions through global metagenomics.</title>
        <authorList>
            <person name="Schulz F."/>
            <person name="Roux S."/>
            <person name="Paez-Espino D."/>
            <person name="Jungbluth S."/>
            <person name="Walsh D.A."/>
            <person name="Denef V.J."/>
            <person name="McMahon K.D."/>
            <person name="Konstantinidis K.T."/>
            <person name="Eloe-Fadrosh E.A."/>
            <person name="Kyrpides N.C."/>
            <person name="Woyke T."/>
        </authorList>
    </citation>
    <scope>NUCLEOTIDE SEQUENCE</scope>
    <source>
        <strain evidence="2">GVMAG-M-3300023184-17</strain>
    </source>
</reference>